<keyword evidence="2" id="KW-0479">Metal-binding</keyword>
<accession>A0A0W8E700</accession>
<gene>
    <name evidence="6" type="ORF">ASZ90_018174</name>
</gene>
<dbReference type="Pfam" id="PF24827">
    <property type="entry name" value="AstE_AspA_cat"/>
    <property type="match status" value="1"/>
</dbReference>
<dbReference type="InterPro" id="IPR055438">
    <property type="entry name" value="AstE_AspA_cat"/>
</dbReference>
<dbReference type="Gene3D" id="3.40.630.10">
    <property type="entry name" value="Zn peptidases"/>
    <property type="match status" value="1"/>
</dbReference>
<comment type="caution">
    <text evidence="6">The sequence shown here is derived from an EMBL/GenBank/DDBJ whole genome shotgun (WGS) entry which is preliminary data.</text>
</comment>
<dbReference type="InterPro" id="IPR053138">
    <property type="entry name" value="N-alpha-Ac-DABA_deacetylase"/>
</dbReference>
<dbReference type="AlphaFoldDB" id="A0A0W8E700"/>
<dbReference type="GO" id="GO:0016788">
    <property type="term" value="F:hydrolase activity, acting on ester bonds"/>
    <property type="evidence" value="ECO:0007669"/>
    <property type="project" value="InterPro"/>
</dbReference>
<proteinExistence type="predicted"/>
<organism evidence="6">
    <name type="scientific">hydrocarbon metagenome</name>
    <dbReference type="NCBI Taxonomy" id="938273"/>
    <lineage>
        <taxon>unclassified sequences</taxon>
        <taxon>metagenomes</taxon>
        <taxon>ecological metagenomes</taxon>
    </lineage>
</organism>
<dbReference type="SUPFAM" id="SSF53187">
    <property type="entry name" value="Zn-dependent exopeptidases"/>
    <property type="match status" value="1"/>
</dbReference>
<name>A0A0W8E700_9ZZZZ</name>
<feature type="domain" description="Succinylglutamate desuccinylase/Aspartoacylase catalytic" evidence="5">
    <location>
        <begin position="65"/>
        <end position="169"/>
    </location>
</feature>
<evidence type="ECO:0000259" key="5">
    <source>
        <dbReference type="Pfam" id="PF24827"/>
    </source>
</evidence>
<keyword evidence="4" id="KW-0862">Zinc</keyword>
<evidence type="ECO:0000256" key="3">
    <source>
        <dbReference type="ARBA" id="ARBA00022801"/>
    </source>
</evidence>
<protein>
    <submittedName>
        <fullName evidence="6">Putative periplasmic protein</fullName>
    </submittedName>
</protein>
<dbReference type="GO" id="GO:0046872">
    <property type="term" value="F:metal ion binding"/>
    <property type="evidence" value="ECO:0007669"/>
    <property type="project" value="UniProtKB-KW"/>
</dbReference>
<reference evidence="6" key="1">
    <citation type="journal article" date="2015" name="Proc. Natl. Acad. Sci. U.S.A.">
        <title>Networks of energetic and metabolic interactions define dynamics in microbial communities.</title>
        <authorList>
            <person name="Embree M."/>
            <person name="Liu J.K."/>
            <person name="Al-Bassam M.M."/>
            <person name="Zengler K."/>
        </authorList>
    </citation>
    <scope>NUCLEOTIDE SEQUENCE</scope>
</reference>
<keyword evidence="3" id="KW-0378">Hydrolase</keyword>
<dbReference type="PANTHER" id="PTHR37326">
    <property type="entry name" value="BLL3975 PROTEIN"/>
    <property type="match status" value="1"/>
</dbReference>
<evidence type="ECO:0000256" key="2">
    <source>
        <dbReference type="ARBA" id="ARBA00022723"/>
    </source>
</evidence>
<evidence type="ECO:0000256" key="4">
    <source>
        <dbReference type="ARBA" id="ARBA00022833"/>
    </source>
</evidence>
<sequence>MKNISQKAKPICVSILVLIFAITVITVNPLSVQAATASKAGTSKVTLAQGTRYATDLYIIESGKPGPVVMIVGGIHGNETAGYTAATKISQWKIDKGTLLVLPKANKLAVDKKVRYLSSVGDLNRDFPQSSKEGADTILARAIWSAVKKYDVDWLMDMHEGYDYSKNSSTSSVGQSLIYYPDKTKSTVSVIVKTLNNSISTSYKKFSLFQYPVKGSLARAAGQYLGVRSFIFETCDNPSLSIRVNYQLKAGKTLLQQLDMM</sequence>
<evidence type="ECO:0000313" key="6">
    <source>
        <dbReference type="EMBL" id="KUG04407.1"/>
    </source>
</evidence>
<dbReference type="EMBL" id="LNQE01001849">
    <property type="protein sequence ID" value="KUG04407.1"/>
    <property type="molecule type" value="Genomic_DNA"/>
</dbReference>
<comment type="cofactor">
    <cofactor evidence="1">
        <name>Zn(2+)</name>
        <dbReference type="ChEBI" id="CHEBI:29105"/>
    </cofactor>
</comment>
<evidence type="ECO:0000256" key="1">
    <source>
        <dbReference type="ARBA" id="ARBA00001947"/>
    </source>
</evidence>
<dbReference type="PANTHER" id="PTHR37326:SF1">
    <property type="entry name" value="BLL3975 PROTEIN"/>
    <property type="match status" value="1"/>
</dbReference>